<dbReference type="EMBL" id="JBHTLK010000054">
    <property type="protein sequence ID" value="MFD1148073.1"/>
    <property type="molecule type" value="Genomic_DNA"/>
</dbReference>
<dbReference type="Proteomes" id="UP001597168">
    <property type="component" value="Unassembled WGS sequence"/>
</dbReference>
<evidence type="ECO:0000313" key="3">
    <source>
        <dbReference type="Proteomes" id="UP001597168"/>
    </source>
</evidence>
<protein>
    <submittedName>
        <fullName evidence="2">Uncharacterized protein</fullName>
    </submittedName>
</protein>
<proteinExistence type="predicted"/>
<gene>
    <name evidence="2" type="ORF">ACFQ3T_13145</name>
</gene>
<dbReference type="RefSeq" id="WP_380723515.1">
    <property type="nucleotide sequence ID" value="NZ_JBHTLK010000054.1"/>
</dbReference>
<sequence length="160" mass="18534">MVDVWTALISGGTALGGVLIANIWQGHREDKRWKREDRYRFVEHKRELYADFLGRLDEWIREIQPASVSRLIGVDPTKDWIHTIGDNKRKEVALAQDRLRLISDTVWKATNPVTQKLDHITSQIHETGREPDAKEWSAETTHRNNLIKVMKKDLGVVEDS</sequence>
<name>A0ABW3QTB4_9PSEU</name>
<evidence type="ECO:0000256" key="1">
    <source>
        <dbReference type="SAM" id="Phobius"/>
    </source>
</evidence>
<keyword evidence="1" id="KW-0472">Membrane</keyword>
<keyword evidence="3" id="KW-1185">Reference proteome</keyword>
<evidence type="ECO:0000313" key="2">
    <source>
        <dbReference type="EMBL" id="MFD1148073.1"/>
    </source>
</evidence>
<comment type="caution">
    <text evidence="2">The sequence shown here is derived from an EMBL/GenBank/DDBJ whole genome shotgun (WGS) entry which is preliminary data.</text>
</comment>
<feature type="transmembrane region" description="Helical" evidence="1">
    <location>
        <begin position="6"/>
        <end position="24"/>
    </location>
</feature>
<accession>A0ABW3QTB4</accession>
<organism evidence="2 3">
    <name type="scientific">Saccharothrix hoggarensis</name>
    <dbReference type="NCBI Taxonomy" id="913853"/>
    <lineage>
        <taxon>Bacteria</taxon>
        <taxon>Bacillati</taxon>
        <taxon>Actinomycetota</taxon>
        <taxon>Actinomycetes</taxon>
        <taxon>Pseudonocardiales</taxon>
        <taxon>Pseudonocardiaceae</taxon>
        <taxon>Saccharothrix</taxon>
    </lineage>
</organism>
<keyword evidence="1" id="KW-0812">Transmembrane</keyword>
<reference evidence="3" key="1">
    <citation type="journal article" date="2019" name="Int. J. Syst. Evol. Microbiol.">
        <title>The Global Catalogue of Microorganisms (GCM) 10K type strain sequencing project: providing services to taxonomists for standard genome sequencing and annotation.</title>
        <authorList>
            <consortium name="The Broad Institute Genomics Platform"/>
            <consortium name="The Broad Institute Genome Sequencing Center for Infectious Disease"/>
            <person name="Wu L."/>
            <person name="Ma J."/>
        </authorList>
    </citation>
    <scope>NUCLEOTIDE SEQUENCE [LARGE SCALE GENOMIC DNA]</scope>
    <source>
        <strain evidence="3">CCUG 60214</strain>
    </source>
</reference>
<keyword evidence="1" id="KW-1133">Transmembrane helix</keyword>